<organism evidence="2 3">
    <name type="scientific">Lecanosticta acicola</name>
    <dbReference type="NCBI Taxonomy" id="111012"/>
    <lineage>
        <taxon>Eukaryota</taxon>
        <taxon>Fungi</taxon>
        <taxon>Dikarya</taxon>
        <taxon>Ascomycota</taxon>
        <taxon>Pezizomycotina</taxon>
        <taxon>Dothideomycetes</taxon>
        <taxon>Dothideomycetidae</taxon>
        <taxon>Mycosphaerellales</taxon>
        <taxon>Mycosphaerellaceae</taxon>
        <taxon>Lecanosticta</taxon>
    </lineage>
</organism>
<reference evidence="2" key="1">
    <citation type="submission" date="2023-11" db="EMBL/GenBank/DDBJ databases">
        <authorList>
            <person name="Alioto T."/>
            <person name="Alioto T."/>
            <person name="Gomez Garrido J."/>
        </authorList>
    </citation>
    <scope>NUCLEOTIDE SEQUENCE</scope>
</reference>
<gene>
    <name evidence="2" type="ORF">LECACI_7A003975</name>
</gene>
<name>A0AAI8YXW4_9PEZI</name>
<evidence type="ECO:0000313" key="2">
    <source>
        <dbReference type="EMBL" id="CAK3991703.1"/>
    </source>
</evidence>
<feature type="compositionally biased region" description="Polar residues" evidence="1">
    <location>
        <begin position="292"/>
        <end position="308"/>
    </location>
</feature>
<evidence type="ECO:0000256" key="1">
    <source>
        <dbReference type="SAM" id="MobiDB-lite"/>
    </source>
</evidence>
<feature type="compositionally biased region" description="Low complexity" evidence="1">
    <location>
        <begin position="319"/>
        <end position="365"/>
    </location>
</feature>
<proteinExistence type="predicted"/>
<dbReference type="EMBL" id="CAVMBE010000020">
    <property type="protein sequence ID" value="CAK3991703.1"/>
    <property type="molecule type" value="Genomic_DNA"/>
</dbReference>
<feature type="region of interest" description="Disordered" evidence="1">
    <location>
        <begin position="214"/>
        <end position="251"/>
    </location>
</feature>
<sequence length="425" mass="45742">MSTGQNQYGFESLADGVVRVCGFCQLEHPNEFDCLAAMLDESIPEADFEPAEPDIDDLTNDELAHVMSTMGQEVSAWRAQQNFAFEEARGGVEAHGENNMLSTGGIAIENVPDGNELYLEASMPQGAPYNPGRYGTPPYYSTAGDSNLGGDFEPYYDLPLESNVSYAAPVTPKVALMPGKAAAEHTASGIGAMPPDNGSTPPRINHRMNDVERETMSKLSHQDLSRSVDPPTKEPFVSSNNPEGSVKRKLEQDSRAVFQTFDEDGTVATTAMAPGEFNMPRDSLAAGEPTTVKPTVSEIVQSTKSLNRPNKERKRKAHSTATSAKALSSTTAATDPPDAASLATAPQATASADTNEAPDASSAADSEFFSTIKEAEYWFQLNREPKGKPDIDGDDYETFGECQILGKARDLFQMLETAHGPPKEE</sequence>
<comment type="caution">
    <text evidence="2">The sequence shown here is derived from an EMBL/GenBank/DDBJ whole genome shotgun (WGS) entry which is preliminary data.</text>
</comment>
<feature type="compositionally biased region" description="Basic and acidic residues" evidence="1">
    <location>
        <begin position="214"/>
        <end position="226"/>
    </location>
</feature>
<evidence type="ECO:0000313" key="3">
    <source>
        <dbReference type="Proteomes" id="UP001296104"/>
    </source>
</evidence>
<keyword evidence="3" id="KW-1185">Reference proteome</keyword>
<accession>A0AAI8YXW4</accession>
<feature type="region of interest" description="Disordered" evidence="1">
    <location>
        <begin position="273"/>
        <end position="365"/>
    </location>
</feature>
<dbReference type="Proteomes" id="UP001296104">
    <property type="component" value="Unassembled WGS sequence"/>
</dbReference>
<protein>
    <submittedName>
        <fullName evidence="2">Uncharacterized protein</fullName>
    </submittedName>
</protein>
<dbReference type="AlphaFoldDB" id="A0AAI8YXW4"/>